<accession>A0A545TU91</accession>
<organism evidence="1 2">
    <name type="scientific">Denitrobaculum tricleocarpae</name>
    <dbReference type="NCBI Taxonomy" id="2591009"/>
    <lineage>
        <taxon>Bacteria</taxon>
        <taxon>Pseudomonadati</taxon>
        <taxon>Pseudomonadota</taxon>
        <taxon>Alphaproteobacteria</taxon>
        <taxon>Rhodospirillales</taxon>
        <taxon>Rhodospirillaceae</taxon>
        <taxon>Denitrobaculum</taxon>
    </lineage>
</organism>
<dbReference type="OrthoDB" id="8449815at2"/>
<keyword evidence="2" id="KW-1185">Reference proteome</keyword>
<protein>
    <submittedName>
        <fullName evidence="1">Uncharacterized protein</fullName>
    </submittedName>
</protein>
<evidence type="ECO:0000313" key="1">
    <source>
        <dbReference type="EMBL" id="TQV80786.1"/>
    </source>
</evidence>
<dbReference type="EMBL" id="VHSH01000003">
    <property type="protein sequence ID" value="TQV80786.1"/>
    <property type="molecule type" value="Genomic_DNA"/>
</dbReference>
<gene>
    <name evidence="1" type="ORF">FKG95_11595</name>
</gene>
<name>A0A545TU91_9PROT</name>
<dbReference type="RefSeq" id="WP_142896500.1">
    <property type="nucleotide sequence ID" value="NZ_ML660054.1"/>
</dbReference>
<evidence type="ECO:0000313" key="2">
    <source>
        <dbReference type="Proteomes" id="UP000315252"/>
    </source>
</evidence>
<proteinExistence type="predicted"/>
<sequence length="123" mass="13461">MNRTLLVPHGVVFFMDDSHPDVIVPMHDDDGIADASSSCVSIFCMIDMEGEVFVELANEIAGSKKENLQQVFEGVIEAPGRKIGMSTSDGDVLMEVDVAETEARLSVWVDHPKWPTTVLVEAN</sequence>
<dbReference type="Proteomes" id="UP000315252">
    <property type="component" value="Unassembled WGS sequence"/>
</dbReference>
<comment type="caution">
    <text evidence="1">The sequence shown here is derived from an EMBL/GenBank/DDBJ whole genome shotgun (WGS) entry which is preliminary data.</text>
</comment>
<dbReference type="AlphaFoldDB" id="A0A545TU91"/>
<reference evidence="1 2" key="1">
    <citation type="submission" date="2019-06" db="EMBL/GenBank/DDBJ databases">
        <title>Whole genome sequence for Rhodospirillaceae sp. R148.</title>
        <authorList>
            <person name="Wang G."/>
        </authorList>
    </citation>
    <scope>NUCLEOTIDE SEQUENCE [LARGE SCALE GENOMIC DNA]</scope>
    <source>
        <strain evidence="1 2">R148</strain>
    </source>
</reference>